<protein>
    <submittedName>
        <fullName evidence="1">ABC transporter substrate binding protein</fullName>
    </submittedName>
</protein>
<dbReference type="RefSeq" id="WP_284103217.1">
    <property type="nucleotide sequence ID" value="NZ_JARRAF010000062.1"/>
</dbReference>
<accession>A0ABT7E3L2</accession>
<evidence type="ECO:0000313" key="2">
    <source>
        <dbReference type="Proteomes" id="UP001172778"/>
    </source>
</evidence>
<gene>
    <name evidence="1" type="ORF">PZA18_22900</name>
</gene>
<dbReference type="Gene3D" id="3.40.50.2300">
    <property type="match status" value="1"/>
</dbReference>
<dbReference type="Proteomes" id="UP001172778">
    <property type="component" value="Unassembled WGS sequence"/>
</dbReference>
<sequence>MFESSLSPSSIPLTLISRRTLLQRALGMLSLATWPGIAGYAATENGRGIAVLYPDIGEPYRTVFTKIIEGVETQTKGKVANYAIGTSFNPQELGADLKKQEVKVVIALGRAGLKAASALDRDIRVVVGGVISLPDVEPRTLAIYSLAPDPALLFSRLKKFMPGMRRVFVVFDQKQNGWLIKLARDQAKPLGLELNALEAQDIKGAVKLYQDIFAQADPKTDSLWLLQDSTTVDDSSVLPLVLQESWNRSLTFFSSNVGHVKRGALFSLYPNNLELGRNMATAAISSLATAGGNGQLKVLPLKDVLLAVNVRTASHLSINLENKQGFDMVFPEP</sequence>
<keyword evidence="2" id="KW-1185">Reference proteome</keyword>
<dbReference type="EMBL" id="JARRAF010000062">
    <property type="protein sequence ID" value="MDK2126896.1"/>
    <property type="molecule type" value="Genomic_DNA"/>
</dbReference>
<dbReference type="InterPro" id="IPR007487">
    <property type="entry name" value="ABC_transpt-TYRBP-like"/>
</dbReference>
<evidence type="ECO:0000313" key="1">
    <source>
        <dbReference type="EMBL" id="MDK2126896.1"/>
    </source>
</evidence>
<organism evidence="1 2">
    <name type="scientific">Parachitinimonas caeni</name>
    <dbReference type="NCBI Taxonomy" id="3031301"/>
    <lineage>
        <taxon>Bacteria</taxon>
        <taxon>Pseudomonadati</taxon>
        <taxon>Pseudomonadota</taxon>
        <taxon>Betaproteobacteria</taxon>
        <taxon>Neisseriales</taxon>
        <taxon>Chitinibacteraceae</taxon>
        <taxon>Parachitinimonas</taxon>
    </lineage>
</organism>
<comment type="caution">
    <text evidence="1">The sequence shown here is derived from an EMBL/GenBank/DDBJ whole genome shotgun (WGS) entry which is preliminary data.</text>
</comment>
<dbReference type="Pfam" id="PF04392">
    <property type="entry name" value="ABC_sub_bind"/>
    <property type="match status" value="1"/>
</dbReference>
<name>A0ABT7E3L2_9NEIS</name>
<proteinExistence type="predicted"/>
<reference evidence="1" key="1">
    <citation type="submission" date="2023-03" db="EMBL/GenBank/DDBJ databases">
        <title>Chitinimonas shenzhenensis gen. nov., sp. nov., a novel member of family Burkholderiaceae isolated from activated sludge collected in Shen Zhen, China.</title>
        <authorList>
            <person name="Wang X."/>
        </authorList>
    </citation>
    <scope>NUCLEOTIDE SEQUENCE</scope>
    <source>
        <strain evidence="1">DQS-5</strain>
    </source>
</reference>